<gene>
    <name evidence="3" type="ORF">KPH14_003359</name>
</gene>
<reference evidence="3" key="2">
    <citation type="journal article" date="2023" name="Commun. Biol.">
        <title>Intrasexual cuticular hydrocarbon dimorphism in a wasp sheds light on hydrocarbon biosynthesis genes in Hymenoptera.</title>
        <authorList>
            <person name="Moris V.C."/>
            <person name="Podsiadlowski L."/>
            <person name="Martin S."/>
            <person name="Oeyen J.P."/>
            <person name="Donath A."/>
            <person name="Petersen M."/>
            <person name="Wilbrandt J."/>
            <person name="Misof B."/>
            <person name="Liedtke D."/>
            <person name="Thamm M."/>
            <person name="Scheiner R."/>
            <person name="Schmitt T."/>
            <person name="Niehuis O."/>
        </authorList>
    </citation>
    <scope>NUCLEOTIDE SEQUENCE</scope>
    <source>
        <strain evidence="3">GBR_01_08_01A</strain>
    </source>
</reference>
<evidence type="ECO:0000313" key="3">
    <source>
        <dbReference type="EMBL" id="KAK2577209.1"/>
    </source>
</evidence>
<keyword evidence="4" id="KW-1185">Reference proteome</keyword>
<dbReference type="EMBL" id="JAIFRP010004357">
    <property type="protein sequence ID" value="KAK2577209.1"/>
    <property type="molecule type" value="Genomic_DNA"/>
</dbReference>
<feature type="signal peptide" evidence="2">
    <location>
        <begin position="1"/>
        <end position="29"/>
    </location>
</feature>
<sequence length="162" mass="18463">MVSGFGGVQLITCLWIGCAICSLVQPGNGEDYHLSTRYDKRDSSRAKVPELLLTSRRYGRSEPKIPDGRTRPMKVASRSDMFFLGSRYGKRSLEDKQVIYHPEYPSLDRLDAVLQYVNEARRAVESPLTVARKSEQEDLREDDERQESFEAAAVLPFQQGFQ</sequence>
<feature type="region of interest" description="Disordered" evidence="1">
    <location>
        <begin position="126"/>
        <end position="145"/>
    </location>
</feature>
<proteinExistence type="predicted"/>
<protein>
    <submittedName>
        <fullName evidence="3">Uncharacterized protein</fullName>
    </submittedName>
</protein>
<dbReference type="Proteomes" id="UP001258017">
    <property type="component" value="Unassembled WGS sequence"/>
</dbReference>
<organism evidence="3 4">
    <name type="scientific">Odynerus spinipes</name>
    <dbReference type="NCBI Taxonomy" id="1348599"/>
    <lineage>
        <taxon>Eukaryota</taxon>
        <taxon>Metazoa</taxon>
        <taxon>Ecdysozoa</taxon>
        <taxon>Arthropoda</taxon>
        <taxon>Hexapoda</taxon>
        <taxon>Insecta</taxon>
        <taxon>Pterygota</taxon>
        <taxon>Neoptera</taxon>
        <taxon>Endopterygota</taxon>
        <taxon>Hymenoptera</taxon>
        <taxon>Apocrita</taxon>
        <taxon>Aculeata</taxon>
        <taxon>Vespoidea</taxon>
        <taxon>Vespidae</taxon>
        <taxon>Eumeninae</taxon>
        <taxon>Odynerus</taxon>
    </lineage>
</organism>
<name>A0AAD9RCP2_9HYME</name>
<evidence type="ECO:0000256" key="2">
    <source>
        <dbReference type="SAM" id="SignalP"/>
    </source>
</evidence>
<keyword evidence="2" id="KW-0732">Signal</keyword>
<feature type="compositionally biased region" description="Basic and acidic residues" evidence="1">
    <location>
        <begin position="132"/>
        <end position="145"/>
    </location>
</feature>
<dbReference type="AlphaFoldDB" id="A0AAD9RCP2"/>
<comment type="caution">
    <text evidence="3">The sequence shown here is derived from an EMBL/GenBank/DDBJ whole genome shotgun (WGS) entry which is preliminary data.</text>
</comment>
<evidence type="ECO:0000256" key="1">
    <source>
        <dbReference type="SAM" id="MobiDB-lite"/>
    </source>
</evidence>
<accession>A0AAD9RCP2</accession>
<reference evidence="3" key="1">
    <citation type="submission" date="2021-08" db="EMBL/GenBank/DDBJ databases">
        <authorList>
            <person name="Misof B."/>
            <person name="Oliver O."/>
            <person name="Podsiadlowski L."/>
            <person name="Donath A."/>
            <person name="Peters R."/>
            <person name="Mayer C."/>
            <person name="Rust J."/>
            <person name="Gunkel S."/>
            <person name="Lesny P."/>
            <person name="Martin S."/>
            <person name="Oeyen J.P."/>
            <person name="Petersen M."/>
            <person name="Panagiotis P."/>
            <person name="Wilbrandt J."/>
            <person name="Tanja T."/>
        </authorList>
    </citation>
    <scope>NUCLEOTIDE SEQUENCE</scope>
    <source>
        <strain evidence="3">GBR_01_08_01A</strain>
        <tissue evidence="3">Thorax + abdomen</tissue>
    </source>
</reference>
<evidence type="ECO:0000313" key="4">
    <source>
        <dbReference type="Proteomes" id="UP001258017"/>
    </source>
</evidence>
<feature type="chain" id="PRO_5042041084" evidence="2">
    <location>
        <begin position="30"/>
        <end position="162"/>
    </location>
</feature>